<organism evidence="2 3">
    <name type="scientific">Mesobaculum littorinae</name>
    <dbReference type="NCBI Taxonomy" id="2486419"/>
    <lineage>
        <taxon>Bacteria</taxon>
        <taxon>Pseudomonadati</taxon>
        <taxon>Pseudomonadota</taxon>
        <taxon>Alphaproteobacteria</taxon>
        <taxon>Rhodobacterales</taxon>
        <taxon>Roseobacteraceae</taxon>
        <taxon>Mesobaculum</taxon>
    </lineage>
</organism>
<feature type="chain" id="PRO_5019348272" description="DUF4349 domain-containing protein" evidence="1">
    <location>
        <begin position="22"/>
        <end position="159"/>
    </location>
</feature>
<sequence>MKKFMIATALVAATSTGAAFAQENDGQLRELVSTELETMELGVDVDALPNSAVSQLHLILTSDMSESQQNNRVRGVLEDYGMNFSNGMMYEDDGSTIAVTVPSNQLRARVANELAFYEAGAEADVATMSNEQVSELYLILTSTMDSSEKENRVRGVLAE</sequence>
<dbReference type="EMBL" id="RQXX01000002">
    <property type="protein sequence ID" value="RVV98551.1"/>
    <property type="molecule type" value="Genomic_DNA"/>
</dbReference>
<feature type="signal peptide" evidence="1">
    <location>
        <begin position="1"/>
        <end position="21"/>
    </location>
</feature>
<proteinExistence type="predicted"/>
<name>A0A438AIG9_9RHOB</name>
<comment type="caution">
    <text evidence="2">The sequence shown here is derived from an EMBL/GenBank/DDBJ whole genome shotgun (WGS) entry which is preliminary data.</text>
</comment>
<dbReference type="AlphaFoldDB" id="A0A438AIG9"/>
<dbReference type="RefSeq" id="WP_127905783.1">
    <property type="nucleotide sequence ID" value="NZ_RQXX01000002.1"/>
</dbReference>
<dbReference type="Proteomes" id="UP000285908">
    <property type="component" value="Unassembled WGS sequence"/>
</dbReference>
<accession>A0A438AIG9</accession>
<evidence type="ECO:0000256" key="1">
    <source>
        <dbReference type="SAM" id="SignalP"/>
    </source>
</evidence>
<protein>
    <recommendedName>
        <fullName evidence="4">DUF4349 domain-containing protein</fullName>
    </recommendedName>
</protein>
<reference evidence="2 3" key="1">
    <citation type="submission" date="2018-11" db="EMBL/GenBank/DDBJ databases">
        <title>Mesobaculum littorinae gen. nov., sp. nov., isolated from Littorina scabra that represents a novel genus of the order Rhodobacteraceae.</title>
        <authorList>
            <person name="Li F."/>
        </authorList>
    </citation>
    <scope>NUCLEOTIDE SEQUENCE [LARGE SCALE GENOMIC DNA]</scope>
    <source>
        <strain evidence="2 3">M0103</strain>
    </source>
</reference>
<keyword evidence="1" id="KW-0732">Signal</keyword>
<keyword evidence="3" id="KW-1185">Reference proteome</keyword>
<evidence type="ECO:0008006" key="4">
    <source>
        <dbReference type="Google" id="ProtNLM"/>
    </source>
</evidence>
<evidence type="ECO:0000313" key="2">
    <source>
        <dbReference type="EMBL" id="RVV98551.1"/>
    </source>
</evidence>
<gene>
    <name evidence="2" type="ORF">EKE94_06445</name>
</gene>
<dbReference type="OrthoDB" id="7659317at2"/>
<evidence type="ECO:0000313" key="3">
    <source>
        <dbReference type="Proteomes" id="UP000285908"/>
    </source>
</evidence>